<evidence type="ECO:0000256" key="6">
    <source>
        <dbReference type="SAM" id="Phobius"/>
    </source>
</evidence>
<evidence type="ECO:0000256" key="2">
    <source>
        <dbReference type="ARBA" id="ARBA00022475"/>
    </source>
</evidence>
<dbReference type="InterPro" id="IPR001123">
    <property type="entry name" value="LeuE-type"/>
</dbReference>
<feature type="transmembrane region" description="Helical" evidence="6">
    <location>
        <begin position="117"/>
        <end position="136"/>
    </location>
</feature>
<feature type="transmembrane region" description="Helical" evidence="6">
    <location>
        <begin position="71"/>
        <end position="88"/>
    </location>
</feature>
<feature type="transmembrane region" description="Helical" evidence="6">
    <location>
        <begin position="39"/>
        <end position="65"/>
    </location>
</feature>
<sequence length="215" mass="22993">MIDQWPALAEGFLVSFGLLLAIGPQNFYVLRQGLRHRHVFAVTTTTFISDVAMISLGVMGVGRVFADNPTIAYWLGWGGVAFLLWFAVKSLKGAIKPVVVTDDRIEASAGSAAGQGVRVAILHAIAFAWLNPWAYVDTMVLIGGVSVKYATDAARLAFLIGAVVASASWFYAIGYGAKKAAPLFKKPITWRVLDGVITAVMLGVALMLARHQLGA</sequence>
<dbReference type="Proteomes" id="UP001595776">
    <property type="component" value="Unassembled WGS sequence"/>
</dbReference>
<comment type="subcellular location">
    <subcellularLocation>
        <location evidence="1">Cell membrane</location>
        <topology evidence="1">Multi-pass membrane protein</topology>
    </subcellularLocation>
</comment>
<gene>
    <name evidence="7" type="ORF">ACFO5Q_06605</name>
</gene>
<dbReference type="PANTHER" id="PTHR30086:SF20">
    <property type="entry name" value="ARGININE EXPORTER PROTEIN ARGO-RELATED"/>
    <property type="match status" value="1"/>
</dbReference>
<evidence type="ECO:0000313" key="7">
    <source>
        <dbReference type="EMBL" id="MFC4347513.1"/>
    </source>
</evidence>
<comment type="caution">
    <text evidence="7">The sequence shown here is derived from an EMBL/GenBank/DDBJ whole genome shotgun (WGS) entry which is preliminary data.</text>
</comment>
<dbReference type="PANTHER" id="PTHR30086">
    <property type="entry name" value="ARGININE EXPORTER PROTEIN ARGO"/>
    <property type="match status" value="1"/>
</dbReference>
<proteinExistence type="predicted"/>
<evidence type="ECO:0000256" key="4">
    <source>
        <dbReference type="ARBA" id="ARBA00022989"/>
    </source>
</evidence>
<protein>
    <submittedName>
        <fullName evidence="7">LysE/ArgO family amino acid transporter</fullName>
    </submittedName>
</protein>
<evidence type="ECO:0000256" key="5">
    <source>
        <dbReference type="ARBA" id="ARBA00023136"/>
    </source>
</evidence>
<evidence type="ECO:0000256" key="3">
    <source>
        <dbReference type="ARBA" id="ARBA00022692"/>
    </source>
</evidence>
<evidence type="ECO:0000313" key="8">
    <source>
        <dbReference type="Proteomes" id="UP001595776"/>
    </source>
</evidence>
<dbReference type="Pfam" id="PF01810">
    <property type="entry name" value="LysE"/>
    <property type="match status" value="1"/>
</dbReference>
<evidence type="ECO:0000256" key="1">
    <source>
        <dbReference type="ARBA" id="ARBA00004651"/>
    </source>
</evidence>
<dbReference type="RefSeq" id="WP_068153226.1">
    <property type="nucleotide sequence ID" value="NZ_JBHSCR010000003.1"/>
</dbReference>
<reference evidence="8" key="1">
    <citation type="journal article" date="2019" name="Int. J. Syst. Evol. Microbiol.">
        <title>The Global Catalogue of Microorganisms (GCM) 10K type strain sequencing project: providing services to taxonomists for standard genome sequencing and annotation.</title>
        <authorList>
            <consortium name="The Broad Institute Genomics Platform"/>
            <consortium name="The Broad Institute Genome Sequencing Center for Infectious Disease"/>
            <person name="Wu L."/>
            <person name="Ma J."/>
        </authorList>
    </citation>
    <scope>NUCLEOTIDE SEQUENCE [LARGE SCALE GENOMIC DNA]</scope>
    <source>
        <strain evidence="8">CGMCC 1.15304</strain>
    </source>
</reference>
<keyword evidence="4 6" id="KW-1133">Transmembrane helix</keyword>
<keyword evidence="8" id="KW-1185">Reference proteome</keyword>
<dbReference type="EMBL" id="JBHSCR010000003">
    <property type="protein sequence ID" value="MFC4347513.1"/>
    <property type="molecule type" value="Genomic_DNA"/>
</dbReference>
<keyword evidence="5 6" id="KW-0472">Membrane</keyword>
<keyword evidence="3 6" id="KW-0812">Transmembrane</keyword>
<feature type="transmembrane region" description="Helical" evidence="6">
    <location>
        <begin position="12"/>
        <end position="30"/>
    </location>
</feature>
<keyword evidence="2" id="KW-1003">Cell membrane</keyword>
<feature type="transmembrane region" description="Helical" evidence="6">
    <location>
        <begin position="188"/>
        <end position="209"/>
    </location>
</feature>
<organism evidence="7 8">
    <name type="scientific">Kordiimonas lipolytica</name>
    <dbReference type="NCBI Taxonomy" id="1662421"/>
    <lineage>
        <taxon>Bacteria</taxon>
        <taxon>Pseudomonadati</taxon>
        <taxon>Pseudomonadota</taxon>
        <taxon>Alphaproteobacteria</taxon>
        <taxon>Kordiimonadales</taxon>
        <taxon>Kordiimonadaceae</taxon>
        <taxon>Kordiimonas</taxon>
    </lineage>
</organism>
<name>A0ABV8U8G5_9PROT</name>
<accession>A0ABV8U8G5</accession>
<feature type="transmembrane region" description="Helical" evidence="6">
    <location>
        <begin position="156"/>
        <end position="176"/>
    </location>
</feature>